<dbReference type="EMBL" id="VXIV02000738">
    <property type="protein sequence ID" value="KAF6036370.1"/>
    <property type="molecule type" value="Genomic_DNA"/>
</dbReference>
<keyword evidence="3" id="KW-0813">Transport</keyword>
<reference evidence="8" key="1">
    <citation type="submission" date="2020-06" db="EMBL/GenBank/DDBJ databases">
        <title>Draft genome of Bugula neritina, a colonial animal packing powerful symbionts and potential medicines.</title>
        <authorList>
            <person name="Rayko M."/>
        </authorList>
    </citation>
    <scope>NUCLEOTIDE SEQUENCE [LARGE SCALE GENOMIC DNA]</scope>
    <source>
        <strain evidence="8">Kwan_BN1</strain>
    </source>
</reference>
<evidence type="ECO:0000256" key="1">
    <source>
        <dbReference type="ARBA" id="ARBA00004141"/>
    </source>
</evidence>
<protein>
    <submittedName>
        <fullName evidence="8">Uncharacterized protein</fullName>
    </submittedName>
</protein>
<sequence length="331" mass="36219">MVLFINQGILVTASKQGGGYAYNTTIAVFLTECVKIIAALAMYIKDTGVSQLIPEAKKHIKVCLLYFVPAGLYTAYNNLSFVNLQHFDPTTYFLLLQFRVVVTGIIFQVLFKKKLSQMQWISLIILTAGCILKEVGHTLSSSSTPAAEQVGSGSSFLSSMLNVHLLFIMIQVFSSCFAGVYNEYLLKDTGAEVHVMLQNIFMYVDSIICGLLVLFYQNPSQVFTVQEFSKVIANPRVIIIVLNNAAIGVTTSLFLRSLNSILKTFASALELMFTAVLCWFIFGIAIDVYTVVAIVVVSAATFLYARNPVVNQGKLAAEASADSTLTSVTAK</sequence>
<keyword evidence="6 7" id="KW-0472">Membrane</keyword>
<evidence type="ECO:0000256" key="2">
    <source>
        <dbReference type="ARBA" id="ARBA00009976"/>
    </source>
</evidence>
<feature type="transmembrane region" description="Helical" evidence="7">
    <location>
        <begin position="156"/>
        <end position="180"/>
    </location>
</feature>
<organism evidence="8 9">
    <name type="scientific">Bugula neritina</name>
    <name type="common">Brown bryozoan</name>
    <name type="synonym">Sertularia neritina</name>
    <dbReference type="NCBI Taxonomy" id="10212"/>
    <lineage>
        <taxon>Eukaryota</taxon>
        <taxon>Metazoa</taxon>
        <taxon>Spiralia</taxon>
        <taxon>Lophotrochozoa</taxon>
        <taxon>Bryozoa</taxon>
        <taxon>Gymnolaemata</taxon>
        <taxon>Cheilostomatida</taxon>
        <taxon>Flustrina</taxon>
        <taxon>Buguloidea</taxon>
        <taxon>Bugulidae</taxon>
        <taxon>Bugula</taxon>
    </lineage>
</organism>
<dbReference type="SUPFAM" id="SSF103481">
    <property type="entry name" value="Multidrug resistance efflux transporter EmrE"/>
    <property type="match status" value="1"/>
</dbReference>
<dbReference type="PANTHER" id="PTHR10231">
    <property type="entry name" value="NUCLEOTIDE-SUGAR TRANSMEMBRANE TRANSPORTER"/>
    <property type="match status" value="1"/>
</dbReference>
<dbReference type="GO" id="GO:0000139">
    <property type="term" value="C:Golgi membrane"/>
    <property type="evidence" value="ECO:0007669"/>
    <property type="project" value="InterPro"/>
</dbReference>
<dbReference type="AlphaFoldDB" id="A0A7J7KCI8"/>
<feature type="transmembrane region" description="Helical" evidence="7">
    <location>
        <begin position="62"/>
        <end position="79"/>
    </location>
</feature>
<comment type="caution">
    <text evidence="8">The sequence shown here is derived from an EMBL/GenBank/DDBJ whole genome shotgun (WGS) entry which is preliminary data.</text>
</comment>
<evidence type="ECO:0000313" key="9">
    <source>
        <dbReference type="Proteomes" id="UP000593567"/>
    </source>
</evidence>
<dbReference type="OrthoDB" id="419167at2759"/>
<feature type="transmembrane region" description="Helical" evidence="7">
    <location>
        <begin position="20"/>
        <end position="41"/>
    </location>
</feature>
<feature type="transmembrane region" description="Helical" evidence="7">
    <location>
        <begin position="91"/>
        <end position="111"/>
    </location>
</feature>
<dbReference type="Pfam" id="PF04142">
    <property type="entry name" value="Nuc_sug_transp"/>
    <property type="match status" value="1"/>
</dbReference>
<dbReference type="Proteomes" id="UP000593567">
    <property type="component" value="Unassembled WGS sequence"/>
</dbReference>
<feature type="transmembrane region" description="Helical" evidence="7">
    <location>
        <begin position="118"/>
        <end position="136"/>
    </location>
</feature>
<evidence type="ECO:0000256" key="5">
    <source>
        <dbReference type="ARBA" id="ARBA00022989"/>
    </source>
</evidence>
<feature type="transmembrane region" description="Helical" evidence="7">
    <location>
        <begin position="237"/>
        <end position="255"/>
    </location>
</feature>
<evidence type="ECO:0000256" key="7">
    <source>
        <dbReference type="SAM" id="Phobius"/>
    </source>
</evidence>
<gene>
    <name evidence="8" type="ORF">EB796_005315</name>
</gene>
<keyword evidence="5 7" id="KW-1133">Transmembrane helix</keyword>
<evidence type="ECO:0000313" key="8">
    <source>
        <dbReference type="EMBL" id="KAF6036370.1"/>
    </source>
</evidence>
<proteinExistence type="inferred from homology"/>
<dbReference type="InterPro" id="IPR007271">
    <property type="entry name" value="Nuc_sug_transpt"/>
</dbReference>
<keyword evidence="4 7" id="KW-0812">Transmembrane</keyword>
<accession>A0A7J7KCI8</accession>
<comment type="similarity">
    <text evidence="2">Belongs to the nucleotide-sugar transporter family. SLC35A subfamily.</text>
</comment>
<evidence type="ECO:0000256" key="4">
    <source>
        <dbReference type="ARBA" id="ARBA00022692"/>
    </source>
</evidence>
<evidence type="ECO:0000256" key="3">
    <source>
        <dbReference type="ARBA" id="ARBA00022597"/>
    </source>
</evidence>
<feature type="transmembrane region" description="Helical" evidence="7">
    <location>
        <begin position="200"/>
        <end position="217"/>
    </location>
</feature>
<dbReference type="GO" id="GO:0015165">
    <property type="term" value="F:pyrimidine nucleotide-sugar transmembrane transporter activity"/>
    <property type="evidence" value="ECO:0007669"/>
    <property type="project" value="InterPro"/>
</dbReference>
<keyword evidence="9" id="KW-1185">Reference proteome</keyword>
<name>A0A7J7KCI8_BUGNE</name>
<comment type="subcellular location">
    <subcellularLocation>
        <location evidence="1">Membrane</location>
        <topology evidence="1">Multi-pass membrane protein</topology>
    </subcellularLocation>
</comment>
<evidence type="ECO:0000256" key="6">
    <source>
        <dbReference type="ARBA" id="ARBA00023136"/>
    </source>
</evidence>
<dbReference type="InterPro" id="IPR037185">
    <property type="entry name" value="EmrE-like"/>
</dbReference>
<keyword evidence="3" id="KW-0762">Sugar transport</keyword>